<feature type="coiled-coil region" evidence="1">
    <location>
        <begin position="226"/>
        <end position="285"/>
    </location>
</feature>
<protein>
    <recommendedName>
        <fullName evidence="5">Protein lava lamp</fullName>
    </recommendedName>
</protein>
<feature type="coiled-coil region" evidence="1">
    <location>
        <begin position="2772"/>
        <end position="2862"/>
    </location>
</feature>
<feature type="coiled-coil region" evidence="1">
    <location>
        <begin position="2371"/>
        <end position="2506"/>
    </location>
</feature>
<feature type="coiled-coil region" evidence="1">
    <location>
        <begin position="2913"/>
        <end position="2996"/>
    </location>
</feature>
<feature type="coiled-coil region" evidence="1">
    <location>
        <begin position="1661"/>
        <end position="1695"/>
    </location>
</feature>
<evidence type="ECO:0008006" key="5">
    <source>
        <dbReference type="Google" id="ProtNLM"/>
    </source>
</evidence>
<feature type="coiled-coil region" evidence="1">
    <location>
        <begin position="949"/>
        <end position="1056"/>
    </location>
</feature>
<feature type="coiled-coil region" evidence="1">
    <location>
        <begin position="646"/>
        <end position="715"/>
    </location>
</feature>
<feature type="coiled-coil region" evidence="1">
    <location>
        <begin position="3027"/>
        <end position="3110"/>
    </location>
</feature>
<evidence type="ECO:0000313" key="4">
    <source>
        <dbReference type="Proteomes" id="UP000019118"/>
    </source>
</evidence>
<feature type="region of interest" description="Disordered" evidence="2">
    <location>
        <begin position="1"/>
        <end position="27"/>
    </location>
</feature>
<feature type="coiled-coil region" evidence="1">
    <location>
        <begin position="345"/>
        <end position="591"/>
    </location>
</feature>
<feature type="region of interest" description="Disordered" evidence="2">
    <location>
        <begin position="1767"/>
        <end position="1791"/>
    </location>
</feature>
<evidence type="ECO:0000313" key="3">
    <source>
        <dbReference type="EnsemblMetazoa" id="XP_019772423.1"/>
    </source>
</evidence>
<dbReference type="EnsemblMetazoa" id="XM_019916864.1">
    <property type="protein sequence ID" value="XP_019772423.1"/>
    <property type="gene ID" value="LOC109546029"/>
</dbReference>
<feature type="coiled-coil region" evidence="1">
    <location>
        <begin position="2544"/>
        <end position="2574"/>
    </location>
</feature>
<name>A0AAR5QGR5_DENPD</name>
<keyword evidence="1" id="KW-0175">Coiled coil</keyword>
<keyword evidence="4" id="KW-1185">Reference proteome</keyword>
<evidence type="ECO:0000256" key="1">
    <source>
        <dbReference type="SAM" id="Coils"/>
    </source>
</evidence>
<proteinExistence type="predicted"/>
<reference evidence="4" key="1">
    <citation type="journal article" date="2013" name="Genome Biol.">
        <title>Draft genome of the mountain pine beetle, Dendroctonus ponderosae Hopkins, a major forest pest.</title>
        <authorList>
            <person name="Keeling C.I."/>
            <person name="Yuen M.M."/>
            <person name="Liao N.Y."/>
            <person name="Docking T.R."/>
            <person name="Chan S.K."/>
            <person name="Taylor G.A."/>
            <person name="Palmquist D.L."/>
            <person name="Jackman S.D."/>
            <person name="Nguyen A."/>
            <person name="Li M."/>
            <person name="Henderson H."/>
            <person name="Janes J.K."/>
            <person name="Zhao Y."/>
            <person name="Pandoh P."/>
            <person name="Moore R."/>
            <person name="Sperling F.A."/>
            <person name="Huber D.P."/>
            <person name="Birol I."/>
            <person name="Jones S.J."/>
            <person name="Bohlmann J."/>
        </authorList>
    </citation>
    <scope>NUCLEOTIDE SEQUENCE</scope>
</reference>
<reference evidence="3" key="2">
    <citation type="submission" date="2024-08" db="UniProtKB">
        <authorList>
            <consortium name="EnsemblMetazoa"/>
        </authorList>
    </citation>
    <scope>IDENTIFICATION</scope>
</reference>
<feature type="coiled-coil region" evidence="1">
    <location>
        <begin position="1354"/>
        <end position="1483"/>
    </location>
</feature>
<feature type="compositionally biased region" description="Low complexity" evidence="2">
    <location>
        <begin position="70"/>
        <end position="80"/>
    </location>
</feature>
<feature type="coiled-coil region" evidence="1">
    <location>
        <begin position="782"/>
        <end position="889"/>
    </location>
</feature>
<sequence length="3328" mass="384274">MSEEQTPDPGGTSITPQELSNASDQHQFVHTAQLKEMLRNEQSNISQEKVDDYLKTLNKARAKRSKIRSGETSGSSSNITISSANIDANKKERVNLLRQQLEENKARLAQRGKSQKGIEEMVIQLQAQLNDSQTLVSSTPLNISLVETKNLDYNENTPQKELYNILLTKERKIADLLSKSEKLEGSVLDLQENLKEKDSVIDARTKAVTLMTESLSKKGKTTLDALEETKDEMRLMQESFVNLEADMQARQSLLLNDLKAKNQQIYELNEINDKLTRNLREKQKSIRGAPFRVTTAEGLEVEVTRRELALREAMILHDVTAGEPEGEDFEKRFSEICEKDANLKNAELEMQLKGALLRLEEKEARIISTQNDADLLRENRILHQEISDLYAKIEKLEGTVVQLQKFEHQYIEAAEAMNRTTQENENLLSSHSNNLEKIGALEKQLADALTELKLLKNTGMSKSVKSDKDDGEITKLKKQLEESNQKMIKMRAVQKGKIKELNKKLDQFKKMNDSNVLITQLQNEIGNLNEKIAELEDEKGNLQLKMVDSSTNSKDDFTESEEEIKQLKEKLNKTEQEIDEKDKVIEILESGESYLTDKKYESQFSLKVFVLSQCNFLEVISLKSDLQIKSEQEVKVSNQVSSEVSSICYEEQIEKLESEKKDLLQQINNLNADKENLLLELELVKKEKQEISAKLDLYIQENIDLIDKLEKLSAEKVSSVESIEIVEGLTHQEKLELAAYQKHINPEESLKCTEDDVLEPPVELNESVLQLSEDTVELLQKIEMFTQERKEVMQKMESLKEENNSLNIKIKEIENNRDILEETYEQVQNEKDILHNEKEQLAEKLLKLQRKDEEVKPAEASTIVLDTELKELQIKCESLIQENDKLKCKLKDFDSIIQEKYDIEHRLRDVLENNTSLDTKLNSNLDEINTYQLTIEENKTELISSAGIINKLQKQLEEREQDIQELHMNISELNSVISELQSKESHFAEMESELSDLKSTLMTQITQAGDYESEISQSNEIIRNLNDELVAANRRYLELENEIALKQHEIEKLTKDVINKDSLIVRLQEDIEKKDQSFKVVSEDMKGKYLQLKGQLDDNDDSLHQQITELSNKNKDQLGKMKKIAANLKKKSVLYQELEDRYKADEEKWKTEQTQAKTHIEILEEKVTSLTHALAASESNLEYNLQQIELLQNELLSLREKFEILEQTNADQQHYIQNLKRKQEKLSETSLQQEMSDSLHEEVNSSFAKHVPDDKIRELELLMETNELQLNDYKEKVDRLQEDLRNHQDANAHLEAINAELVEKLKLTSNSFKEKALLQDQLELRLAEISANDETLSKRLQETQVEHSEILKKCADYEELIKKMKIKLKKAHDKVTELKAMYGTVQDLEATNTSLRNQITTLEETQRHLQNENESLQKRILSDYEKIETDYQLQLQELLKIKNELTIDNEKLVDSVKDLEERELQLTSELVDHKNRIDEIEKTKSDEIKLLLQDLNYAKFKNAELASERDDANLKLQVSVTQIVELGQELSTAQNQLLNYESQQKYIQELTMDRDEQIEALNRFNDLHQQFIAESSELKRALQNSENEILKVTQQKAQLDKENEQLKQEILSLEFEKSCLEASCQSSQKPFEPPVTEALNSPAASLQLTETKILADSEKSVFELEILRQQLNNSEQELQNAVEEINVLKKRLCEKSSEKFVKKSLQKEQENSVSREIDNKVNQIPLFNAFAEQSVASSSVFDSFGATGQVETNWGREVNQSLQVADDSQATVSITDSHSEQSQQEHPSFPPVVEDGRAALLQKIKALEFLLYNVDKEKEIAQDQWTAMLNELTKLIYKKSAPSEAALESEILSQSTVDNLSNINKRDLQSIEFTPINTNFGEQATPVAEELVEPKSAYMCFGGGELHKEDAKKIESLESQILPEQDVAEAALNKKELQKLEYEIVEHSLGEQRQPVIEPLVKPKHAYLCYSKDDKPQSLEAFEENDDGWGWGPEEARLEEEHMSTVENTPQVKSLLLEIQQLKENIMVLQIERENHLEEIKQLQIKSGKLIKKCKELKSKTEQSVSSKKQDDTSFFDLNETIQEELKAQVQQLEKKLKELTVDQEKDKVEKNNLLKRVDVLTSANERMLEMKEIQDSEVFRLRRNYDEIAQKLQENEWGSDGFGESQKPLTSLVMTTDMSADADQITKIKQLEDTIKDLSLDNEELQTLLEEQNSKRLEAEKLKNTDNEPELVELRNINENLHRELSETKTRIAELQAELNRLEIEKSDFKGKICNLEDTLRQQDVTIQELKVFNSQSQGIDLDETEVFDMKNQTSGHQEKLRAQEDIIDEFQSKLHDVTNAKFALDLIVHQLQQDSMAKVEENLQLLSSLKEKQLQTEELRLQVENLNVSTNAQESVINNLSVSVEQLRRDKTVLEGHITELNNKLQYNEEELLRLAADNQQKELNYQTVEQELQSKIMENQQYESVIDELKTRVLEREAFAIQNNKLDEETQNLSEQLRVKTLELEEEEHSIKEWQLQLDENKAGELSEINNKIRQTEELFTEKLNKDAEVIQRLSTELENKEHEFQERMDTFISELNENWKVQSDQRACEVEETYKRHLEAMDKEYISVQEKMKLDIVELQEKCNLLVNENNELRKNVDQEIRNEVDNKSAMQHQISNLQKTINLLNEKVVEKDKQIEELQNYLSNYTLLENELHVLRRENAEKETKLASINVIIETTQKQFDEKREVIEEIVSILEKQALTPISYEKQDVLCELQRQLQQATGRDGEIKTLNEAIRELESNLARSSGEKAREITGLNQVIEDLERELSVIHEKEAEIVRLSTELKLVLEEKDKLTYEIALNKREKEALNNDLAQLKTEHSQCLITIEALKQSIEASANTHQVLQKTLDERCKEIHDLNESVFELQQGARNDSNEEVESMYSDLSKMKEEYLTLQGYLSEWRTKLTDSNQQLAQKIQELQVANEKIIHYQQSYEECDEKNKQLKKLMDQQEIEYNNSLAMLKNSVASDVQDHYNELVSNRDLDIDTLKGQIQELIAANQSYAERLNQEISAKEQMQQQLFENNQLVDEDTKQLEELKLIIEDQVAKIEQLKKELFDKSNQYDSLIAEMDVGRLPITRQPLSAAPTAPVADTKRQYEDDDLSAPASRAELDVALYMLHQRDVRCEELTVELTQLLEERDILQLRLSNAIREKEELKSRPDASSAESSILDSASQSENKLFTSSLLDASPESTKDPLEGEKNLASKLSELRNVGYKKDKTFVDEQDARRMQQLAIMQEHINEVSKLPPEAAAKLVDASYTLSRDVQSPSKVLLNWLWGKNPPKANES</sequence>
<feature type="compositionally biased region" description="Polar residues" evidence="2">
    <location>
        <begin position="12"/>
        <end position="27"/>
    </location>
</feature>
<dbReference type="PANTHER" id="PTHR23159">
    <property type="entry name" value="CENTROSOMAL PROTEIN 2"/>
    <property type="match status" value="1"/>
</dbReference>
<feature type="compositionally biased region" description="Polar residues" evidence="2">
    <location>
        <begin position="1767"/>
        <end position="1776"/>
    </location>
</feature>
<feature type="region of interest" description="Disordered" evidence="2">
    <location>
        <begin position="3194"/>
        <end position="3214"/>
    </location>
</feature>
<feature type="region of interest" description="Disordered" evidence="2">
    <location>
        <begin position="60"/>
        <end position="80"/>
    </location>
</feature>
<dbReference type="Proteomes" id="UP000019118">
    <property type="component" value="Unassembled WGS sequence"/>
</dbReference>
<feature type="coiled-coil region" evidence="1">
    <location>
        <begin position="1256"/>
        <end position="1304"/>
    </location>
</feature>
<feature type="compositionally biased region" description="Low complexity" evidence="2">
    <location>
        <begin position="3203"/>
        <end position="3214"/>
    </location>
</feature>
<feature type="region of interest" description="Disordered" evidence="2">
    <location>
        <begin position="3124"/>
        <end position="3144"/>
    </location>
</feature>
<feature type="coiled-coil region" evidence="1">
    <location>
        <begin position="2189"/>
        <end position="2273"/>
    </location>
</feature>
<feature type="coiled-coil region" evidence="1">
    <location>
        <begin position="2012"/>
        <end position="2110"/>
    </location>
</feature>
<feature type="coiled-coil region" evidence="1">
    <location>
        <begin position="2613"/>
        <end position="2710"/>
    </location>
</feature>
<feature type="coiled-coil region" evidence="1">
    <location>
        <begin position="1568"/>
        <end position="1623"/>
    </location>
</feature>
<evidence type="ECO:0000256" key="2">
    <source>
        <dbReference type="SAM" id="MobiDB-lite"/>
    </source>
</evidence>
<accession>A0AAR5QGR5</accession>
<dbReference type="PANTHER" id="PTHR23159:SF31">
    <property type="entry name" value="CENTROSOME-ASSOCIATED PROTEIN CEP250 ISOFORM X1"/>
    <property type="match status" value="1"/>
</dbReference>
<organism evidence="3 4">
    <name type="scientific">Dendroctonus ponderosae</name>
    <name type="common">Mountain pine beetle</name>
    <dbReference type="NCBI Taxonomy" id="77166"/>
    <lineage>
        <taxon>Eukaryota</taxon>
        <taxon>Metazoa</taxon>
        <taxon>Ecdysozoa</taxon>
        <taxon>Arthropoda</taxon>
        <taxon>Hexapoda</taxon>
        <taxon>Insecta</taxon>
        <taxon>Pterygota</taxon>
        <taxon>Neoptera</taxon>
        <taxon>Endopterygota</taxon>
        <taxon>Coleoptera</taxon>
        <taxon>Polyphaga</taxon>
        <taxon>Cucujiformia</taxon>
        <taxon>Curculionidae</taxon>
        <taxon>Scolytinae</taxon>
        <taxon>Dendroctonus</taxon>
    </lineage>
</organism>
<feature type="coiled-coil region" evidence="1">
    <location>
        <begin position="1121"/>
        <end position="1225"/>
    </location>
</feature>